<reference evidence="8 9" key="1">
    <citation type="submission" date="2020-07" db="EMBL/GenBank/DDBJ databases">
        <title>Sequencing the genomes of 1000 actinobacteria strains.</title>
        <authorList>
            <person name="Klenk H.-P."/>
        </authorList>
    </citation>
    <scope>NUCLEOTIDE SEQUENCE [LARGE SCALE GENOMIC DNA]</scope>
    <source>
        <strain evidence="8 9">DSM 24723</strain>
    </source>
</reference>
<dbReference type="FunFam" id="3.20.20.10:FF:000002">
    <property type="entry name" value="Alanine racemase"/>
    <property type="match status" value="1"/>
</dbReference>
<dbReference type="EC" id="5.1.1.1" evidence="4"/>
<dbReference type="InterPro" id="IPR011079">
    <property type="entry name" value="Ala_racemase_C"/>
</dbReference>
<dbReference type="UniPathway" id="UPA00042">
    <property type="reaction ID" value="UER00497"/>
</dbReference>
<dbReference type="CDD" id="cd00430">
    <property type="entry name" value="PLPDE_III_AR"/>
    <property type="match status" value="1"/>
</dbReference>
<dbReference type="PANTHER" id="PTHR30511:SF0">
    <property type="entry name" value="ALANINE RACEMASE, CATABOLIC-RELATED"/>
    <property type="match status" value="1"/>
</dbReference>
<dbReference type="InterPro" id="IPR001608">
    <property type="entry name" value="Ala_racemase_N"/>
</dbReference>
<dbReference type="InterPro" id="IPR000821">
    <property type="entry name" value="Ala_racemase"/>
</dbReference>
<comment type="function">
    <text evidence="4">Catalyzes the interconversion of L-alanine and D-alanine. May also act on other amino acids.</text>
</comment>
<dbReference type="Pfam" id="PF01168">
    <property type="entry name" value="Ala_racemase_N"/>
    <property type="match status" value="1"/>
</dbReference>
<dbReference type="InterPro" id="IPR029066">
    <property type="entry name" value="PLP-binding_barrel"/>
</dbReference>
<dbReference type="SMART" id="SM01005">
    <property type="entry name" value="Ala_racemase_C"/>
    <property type="match status" value="1"/>
</dbReference>
<dbReference type="PROSITE" id="PS00395">
    <property type="entry name" value="ALANINE_RACEMASE"/>
    <property type="match status" value="1"/>
</dbReference>
<dbReference type="InterPro" id="IPR009006">
    <property type="entry name" value="Ala_racemase/Decarboxylase_C"/>
</dbReference>
<dbReference type="AlphaFoldDB" id="A0A852WZW4"/>
<comment type="similarity">
    <text evidence="4">Belongs to the alanine racemase family.</text>
</comment>
<feature type="binding site" evidence="4 6">
    <location>
        <position position="136"/>
    </location>
    <ligand>
        <name>substrate</name>
    </ligand>
</feature>
<organism evidence="8 9">
    <name type="scientific">Janibacter alkaliphilus</name>
    <dbReference type="NCBI Taxonomy" id="1069963"/>
    <lineage>
        <taxon>Bacteria</taxon>
        <taxon>Bacillati</taxon>
        <taxon>Actinomycetota</taxon>
        <taxon>Actinomycetes</taxon>
        <taxon>Micrococcales</taxon>
        <taxon>Intrasporangiaceae</taxon>
        <taxon>Janibacter</taxon>
    </lineage>
</organism>
<dbReference type="GO" id="GO:0009252">
    <property type="term" value="P:peptidoglycan biosynthetic process"/>
    <property type="evidence" value="ECO:0007669"/>
    <property type="project" value="TreeGrafter"/>
</dbReference>
<comment type="pathway">
    <text evidence="4">Amino-acid biosynthesis; D-alanine biosynthesis; D-alanine from L-alanine: step 1/1.</text>
</comment>
<comment type="cofactor">
    <cofactor evidence="1 4 5">
        <name>pyridoxal 5'-phosphate</name>
        <dbReference type="ChEBI" id="CHEBI:597326"/>
    </cofactor>
</comment>
<proteinExistence type="inferred from homology"/>
<sequence>MPTESLTGWADIDLAAIRANVERLDELSGDAAVMAVLKADAYGHGLLPVARAALAGGATHLAVAQLSEALAARAAGITAPLLTWLYPPGADLEPAVAADLILSAGTPWSLDLIADGARRAGRTATVHIKVDSGLGRGGAWGEDLAEMFLQAARLEAEGVIDVEGMWSHFAWADAPAHPTVQRQREAFLEAIGDAERAGLRPRIRHLANSAATLTNPDAHLDMVRPGLAVYGLSPTPDIGGPPHFGLTEAMRLTARLVNVKDAPAGQGVSYGHEYTTPQATRLGLVPLGYADGIPRAGGNVGPMALGAQRLHVAGRVCMDQVVLDLGPGSDAAAGDEVVILGREADGEPTAQDWAAATGTINYEIVTRLGARVPRRYLGEAG</sequence>
<evidence type="ECO:0000313" key="9">
    <source>
        <dbReference type="Proteomes" id="UP000592181"/>
    </source>
</evidence>
<gene>
    <name evidence="8" type="ORF">BJY28_000266</name>
</gene>
<dbReference type="HAMAP" id="MF_01201">
    <property type="entry name" value="Ala_racemase"/>
    <property type="match status" value="1"/>
</dbReference>
<evidence type="ECO:0000256" key="5">
    <source>
        <dbReference type="PIRSR" id="PIRSR600821-50"/>
    </source>
</evidence>
<evidence type="ECO:0000256" key="3">
    <source>
        <dbReference type="ARBA" id="ARBA00023235"/>
    </source>
</evidence>
<dbReference type="Proteomes" id="UP000592181">
    <property type="component" value="Unassembled WGS sequence"/>
</dbReference>
<dbReference type="NCBIfam" id="TIGR00492">
    <property type="entry name" value="alr"/>
    <property type="match status" value="1"/>
</dbReference>
<feature type="domain" description="Alanine racemase C-terminal" evidence="7">
    <location>
        <begin position="249"/>
        <end position="377"/>
    </location>
</feature>
<evidence type="ECO:0000256" key="2">
    <source>
        <dbReference type="ARBA" id="ARBA00022898"/>
    </source>
</evidence>
<dbReference type="Pfam" id="PF00842">
    <property type="entry name" value="Ala_racemase_C"/>
    <property type="match status" value="1"/>
</dbReference>
<dbReference type="GO" id="GO:0030632">
    <property type="term" value="P:D-alanine biosynthetic process"/>
    <property type="evidence" value="ECO:0007669"/>
    <property type="project" value="UniProtKB-UniRule"/>
</dbReference>
<feature type="binding site" evidence="4 6">
    <location>
        <position position="318"/>
    </location>
    <ligand>
        <name>substrate</name>
    </ligand>
</feature>
<evidence type="ECO:0000256" key="1">
    <source>
        <dbReference type="ARBA" id="ARBA00001933"/>
    </source>
</evidence>
<comment type="catalytic activity">
    <reaction evidence="4">
        <text>L-alanine = D-alanine</text>
        <dbReference type="Rhea" id="RHEA:20249"/>
        <dbReference type="ChEBI" id="CHEBI:57416"/>
        <dbReference type="ChEBI" id="CHEBI:57972"/>
        <dbReference type="EC" id="5.1.1.1"/>
    </reaction>
</comment>
<dbReference type="EMBL" id="JACBZX010000001">
    <property type="protein sequence ID" value="NYG35797.1"/>
    <property type="molecule type" value="Genomic_DNA"/>
</dbReference>
<evidence type="ECO:0000256" key="4">
    <source>
        <dbReference type="HAMAP-Rule" id="MF_01201"/>
    </source>
</evidence>
<comment type="caution">
    <text evidence="8">The sequence shown here is derived from an EMBL/GenBank/DDBJ whole genome shotgun (WGS) entry which is preliminary data.</text>
</comment>
<accession>A0A852WZW4</accession>
<feature type="active site" description="Proton acceptor; specific for D-alanine" evidence="4">
    <location>
        <position position="38"/>
    </location>
</feature>
<keyword evidence="9" id="KW-1185">Reference proteome</keyword>
<name>A0A852WZW4_9MICO</name>
<dbReference type="GO" id="GO:0005829">
    <property type="term" value="C:cytosol"/>
    <property type="evidence" value="ECO:0007669"/>
    <property type="project" value="TreeGrafter"/>
</dbReference>
<dbReference type="GO" id="GO:0008784">
    <property type="term" value="F:alanine racemase activity"/>
    <property type="evidence" value="ECO:0007669"/>
    <property type="project" value="UniProtKB-UniRule"/>
</dbReference>
<keyword evidence="3 4" id="KW-0413">Isomerase</keyword>
<evidence type="ECO:0000313" key="8">
    <source>
        <dbReference type="EMBL" id="NYG35797.1"/>
    </source>
</evidence>
<protein>
    <recommendedName>
        <fullName evidence="4">Alanine racemase</fullName>
        <ecNumber evidence="4">5.1.1.1</ecNumber>
    </recommendedName>
</protein>
<dbReference type="GO" id="GO:0030170">
    <property type="term" value="F:pyridoxal phosphate binding"/>
    <property type="evidence" value="ECO:0007669"/>
    <property type="project" value="UniProtKB-UniRule"/>
</dbReference>
<dbReference type="SUPFAM" id="SSF50621">
    <property type="entry name" value="Alanine racemase C-terminal domain-like"/>
    <property type="match status" value="1"/>
</dbReference>
<keyword evidence="2 4" id="KW-0663">Pyridoxal phosphate</keyword>
<evidence type="ECO:0000256" key="6">
    <source>
        <dbReference type="PIRSR" id="PIRSR600821-52"/>
    </source>
</evidence>
<feature type="active site" description="Proton acceptor; specific for L-alanine" evidence="4">
    <location>
        <position position="270"/>
    </location>
</feature>
<evidence type="ECO:0000259" key="7">
    <source>
        <dbReference type="SMART" id="SM01005"/>
    </source>
</evidence>
<dbReference type="SUPFAM" id="SSF51419">
    <property type="entry name" value="PLP-binding barrel"/>
    <property type="match status" value="1"/>
</dbReference>
<dbReference type="InterPro" id="IPR020622">
    <property type="entry name" value="Ala_racemase_pyridoxalP-BS"/>
</dbReference>
<dbReference type="Gene3D" id="2.40.37.10">
    <property type="entry name" value="Lyase, Ornithine Decarboxylase, Chain A, domain 1"/>
    <property type="match status" value="1"/>
</dbReference>
<feature type="modified residue" description="N6-(pyridoxal phosphate)lysine" evidence="4 5">
    <location>
        <position position="38"/>
    </location>
</feature>
<dbReference type="PANTHER" id="PTHR30511">
    <property type="entry name" value="ALANINE RACEMASE"/>
    <property type="match status" value="1"/>
</dbReference>
<dbReference type="PRINTS" id="PR00992">
    <property type="entry name" value="ALARACEMASE"/>
</dbReference>
<dbReference type="Gene3D" id="3.20.20.10">
    <property type="entry name" value="Alanine racemase"/>
    <property type="match status" value="1"/>
</dbReference>